<comment type="caution">
    <text evidence="2">The sequence shown here is derived from an EMBL/GenBank/DDBJ whole genome shotgun (WGS) entry which is preliminary data.</text>
</comment>
<evidence type="ECO:0000313" key="1">
    <source>
        <dbReference type="EMBL" id="MEE9653906.1"/>
    </source>
</evidence>
<dbReference type="GO" id="GO:0071468">
    <property type="term" value="P:cellular response to acidic pH"/>
    <property type="evidence" value="ECO:0007669"/>
    <property type="project" value="InterPro"/>
</dbReference>
<dbReference type="OrthoDB" id="6420902at2"/>
<dbReference type="InterPro" id="IPR024753">
    <property type="entry name" value="AriR"/>
</dbReference>
<dbReference type="RefSeq" id="WP_035894025.1">
    <property type="nucleotide sequence ID" value="NZ_AP022665.1"/>
</dbReference>
<sequence length="78" mass="8653">MQRSLPGADSAAAITRYFAKAELPTQHLILGEIVAEILNDGRSLNRKAICTKLLSRLDKAQNTEEEAHCNRLIGMLFD</sequence>
<dbReference type="EMBL" id="RHFN01000003">
    <property type="protein sequence ID" value="ROU17195.1"/>
    <property type="molecule type" value="Genomic_DNA"/>
</dbReference>
<evidence type="ECO:0000313" key="2">
    <source>
        <dbReference type="EMBL" id="ROU17195.1"/>
    </source>
</evidence>
<dbReference type="Pfam" id="PF10798">
    <property type="entry name" value="YmgB"/>
    <property type="match status" value="1"/>
</dbReference>
<dbReference type="AlphaFoldDB" id="A0A378GS59"/>
<dbReference type="EMBL" id="JAZKKV010000001">
    <property type="protein sequence ID" value="MEE9653906.1"/>
    <property type="molecule type" value="Genomic_DNA"/>
</dbReference>
<reference evidence="2 3" key="1">
    <citation type="submission" date="2018-10" db="EMBL/GenBank/DDBJ databases">
        <title>Horizontal transference of carbapenem resistance between Klebsiella pneumoniae and Kluyvera ascorbata during abdominal infection: a case report.</title>
        <authorList>
            <person name="Raro O.H.F."/>
            <person name="Lima-Morales D."/>
            <person name="Barth A.L."/>
            <person name="Paim T.G.S."/>
            <person name="Mott M.P."/>
            <person name="Riche C.V.W."/>
            <person name="Teixeira U.F."/>
            <person name="Waechter F."/>
            <person name="Dias C.A.G."/>
        </authorList>
    </citation>
    <scope>NUCLEOTIDE SEQUENCE [LARGE SCALE GENOMIC DNA]</scope>
    <source>
        <strain evidence="2 3">OT2</strain>
    </source>
</reference>
<dbReference type="GeneID" id="85162414"/>
<proteinExistence type="predicted"/>
<name>A0A378GS59_9ENTR</name>
<protein>
    <submittedName>
        <fullName evidence="1">Regulatory protein YcgZ</fullName>
    </submittedName>
    <submittedName>
        <fullName evidence="2">Two-component-system connector protein YcgZ</fullName>
    </submittedName>
</protein>
<accession>A0A378GS59</accession>
<evidence type="ECO:0000313" key="3">
    <source>
        <dbReference type="Proteomes" id="UP000268051"/>
    </source>
</evidence>
<organism evidence="2 3">
    <name type="scientific">Kluyvera ascorbata</name>
    <dbReference type="NCBI Taxonomy" id="51288"/>
    <lineage>
        <taxon>Bacteria</taxon>
        <taxon>Pseudomonadati</taxon>
        <taxon>Pseudomonadota</taxon>
        <taxon>Gammaproteobacteria</taxon>
        <taxon>Enterobacterales</taxon>
        <taxon>Enterobacteriaceae</taxon>
        <taxon>Kluyvera</taxon>
    </lineage>
</organism>
<gene>
    <name evidence="1" type="primary">ycgZ</name>
    <name evidence="2" type="ORF">EB837_04590</name>
    <name evidence="1" type="ORF">V4836_07015</name>
</gene>
<keyword evidence="4" id="KW-1185">Reference proteome</keyword>
<reference evidence="1 4" key="2">
    <citation type="submission" date="2023-10" db="EMBL/GenBank/DDBJ databases">
        <title>Wastewater isolates of ESBL- and carbapenemase-producing Gram-negative bacteria from New Zealand.</title>
        <authorList>
            <person name="Straub C."/>
            <person name="Weaver L."/>
            <person name="Cornelius A."/>
            <person name="Mcgill E."/>
            <person name="Dyet K."/>
            <person name="White L."/>
            <person name="Pattis I."/>
        </authorList>
    </citation>
    <scope>NUCLEOTIDE SEQUENCE [LARGE SCALE GENOMIC DNA]</scope>
    <source>
        <strain evidence="1 4">ESBL09</strain>
    </source>
</reference>
<dbReference type="Proteomes" id="UP000268051">
    <property type="component" value="Unassembled WGS sequence"/>
</dbReference>
<dbReference type="NCBIfam" id="NF040640">
    <property type="entry name" value="YcgZ_fam"/>
    <property type="match status" value="1"/>
</dbReference>
<evidence type="ECO:0000313" key="4">
    <source>
        <dbReference type="Proteomes" id="UP001331691"/>
    </source>
</evidence>
<dbReference type="Proteomes" id="UP001331691">
    <property type="component" value="Unassembled WGS sequence"/>
</dbReference>